<keyword evidence="1" id="KW-0423">Lactose metabolism</keyword>
<sequence>MLPAEREEKIIAFLLEHKQATIHTLSKQFNVHEATIRRDLNKLEQFDQIKRTHGGVVLNKGEVWDELSFADRQTSNYEEKVAIATRAAEFVQDNDTIIIDSGSTGLQLALALQNKRNLTLITNDIFIASTLKSTNHQVIVTGGALHKDNYVLYGQLANNALKSFNPLKLFLSTPAIDAVKGVTHFSESLAYTKAQMVEQAQEVYVLVDSSKLDKVSLYNVCVPNNIDMLITDTSNSNANWNSYRNHFKHLTRVEVAHNNN</sequence>
<dbReference type="InterPro" id="IPR037171">
    <property type="entry name" value="NagB/RpiA_transferase-like"/>
</dbReference>
<dbReference type="InterPro" id="IPR036388">
    <property type="entry name" value="WH-like_DNA-bd_sf"/>
</dbReference>
<evidence type="ECO:0000313" key="5">
    <source>
        <dbReference type="EMBL" id="KYH15296.1"/>
    </source>
</evidence>
<evidence type="ECO:0000259" key="4">
    <source>
        <dbReference type="PROSITE" id="PS51000"/>
    </source>
</evidence>
<proteinExistence type="predicted"/>
<name>A0A151A7G7_9STAP</name>
<dbReference type="SMART" id="SM00420">
    <property type="entry name" value="HTH_DEOR"/>
    <property type="match status" value="1"/>
</dbReference>
<feature type="domain" description="HTH deoR-type" evidence="4">
    <location>
        <begin position="3"/>
        <end position="58"/>
    </location>
</feature>
<evidence type="ECO:0000256" key="1">
    <source>
        <dbReference type="ARBA" id="ARBA00022736"/>
    </source>
</evidence>
<dbReference type="Proteomes" id="UP000075418">
    <property type="component" value="Unassembled WGS sequence"/>
</dbReference>
<dbReference type="RefSeq" id="WP_061855438.1">
    <property type="nucleotide sequence ID" value="NZ_LUGM01000002.1"/>
</dbReference>
<evidence type="ECO:0000313" key="6">
    <source>
        <dbReference type="Proteomes" id="UP000075418"/>
    </source>
</evidence>
<comment type="caution">
    <text evidence="5">The sequence shown here is derived from an EMBL/GenBank/DDBJ whole genome shotgun (WGS) entry which is preliminary data.</text>
</comment>
<dbReference type="PRINTS" id="PR00037">
    <property type="entry name" value="HTHLACR"/>
</dbReference>
<dbReference type="GO" id="GO:0003700">
    <property type="term" value="F:DNA-binding transcription factor activity"/>
    <property type="evidence" value="ECO:0007669"/>
    <property type="project" value="InterPro"/>
</dbReference>
<gene>
    <name evidence="5" type="ORF">A0131_11025</name>
</gene>
<reference evidence="5 6" key="1">
    <citation type="submission" date="2016-02" db="EMBL/GenBank/DDBJ databases">
        <title>Draft genome sequence of hydrocarbon degrading Staphylococcus saprophyticus Strain CNV2, isolated from crude-oil contaminated soil from Noonmati Oil Refinery, Guwahati, Assam, India.</title>
        <authorList>
            <person name="Mukherjee A."/>
            <person name="Chettri B."/>
            <person name="Langpoklakpam J."/>
            <person name="Singh A.K."/>
            <person name="Chattopadhyay D.J."/>
        </authorList>
    </citation>
    <scope>NUCLEOTIDE SEQUENCE [LARGE SCALE GENOMIC DNA]</scope>
    <source>
        <strain evidence="5 6">CNV2</strain>
    </source>
</reference>
<accession>A0A151A7G7</accession>
<keyword evidence="3" id="KW-0804">Transcription</keyword>
<dbReference type="GO" id="GO:0005988">
    <property type="term" value="P:lactose metabolic process"/>
    <property type="evidence" value="ECO:0007669"/>
    <property type="project" value="UniProtKB-KW"/>
</dbReference>
<dbReference type="InterPro" id="IPR014036">
    <property type="entry name" value="DeoR-like_C"/>
</dbReference>
<dbReference type="PROSITE" id="PS51000">
    <property type="entry name" value="HTH_DEOR_2"/>
    <property type="match status" value="1"/>
</dbReference>
<dbReference type="SUPFAM" id="SSF100950">
    <property type="entry name" value="NagB/RpiA/CoA transferase-like"/>
    <property type="match status" value="1"/>
</dbReference>
<dbReference type="Pfam" id="PF08220">
    <property type="entry name" value="HTH_DeoR"/>
    <property type="match status" value="1"/>
</dbReference>
<dbReference type="InterPro" id="IPR050313">
    <property type="entry name" value="Carb_Metab_HTH_regulators"/>
</dbReference>
<dbReference type="InterPro" id="IPR036390">
    <property type="entry name" value="WH_DNA-bd_sf"/>
</dbReference>
<dbReference type="SUPFAM" id="SSF46785">
    <property type="entry name" value="Winged helix' DNA-binding domain"/>
    <property type="match status" value="1"/>
</dbReference>
<keyword evidence="2" id="KW-0805">Transcription regulation</keyword>
<dbReference type="SMART" id="SM01134">
    <property type="entry name" value="DeoRC"/>
    <property type="match status" value="1"/>
</dbReference>
<dbReference type="PANTHER" id="PTHR30363">
    <property type="entry name" value="HTH-TYPE TRANSCRIPTIONAL REGULATOR SRLR-RELATED"/>
    <property type="match status" value="1"/>
</dbReference>
<dbReference type="InterPro" id="IPR001034">
    <property type="entry name" value="DeoR_HTH"/>
</dbReference>
<dbReference type="Pfam" id="PF00455">
    <property type="entry name" value="DeoRC"/>
    <property type="match status" value="1"/>
</dbReference>
<dbReference type="AlphaFoldDB" id="A0A151A7G7"/>
<organism evidence="5 6">
    <name type="scientific">Staphylococcus kloosii</name>
    <dbReference type="NCBI Taxonomy" id="29384"/>
    <lineage>
        <taxon>Bacteria</taxon>
        <taxon>Bacillati</taxon>
        <taxon>Bacillota</taxon>
        <taxon>Bacilli</taxon>
        <taxon>Bacillales</taxon>
        <taxon>Staphylococcaceae</taxon>
        <taxon>Staphylococcus</taxon>
    </lineage>
</organism>
<protein>
    <submittedName>
        <fullName evidence="5">Transcriptional regulator</fullName>
    </submittedName>
</protein>
<dbReference type="Gene3D" id="1.10.10.10">
    <property type="entry name" value="Winged helix-like DNA-binding domain superfamily/Winged helix DNA-binding domain"/>
    <property type="match status" value="1"/>
</dbReference>
<dbReference type="EMBL" id="LUGM01000002">
    <property type="protein sequence ID" value="KYH15296.1"/>
    <property type="molecule type" value="Genomic_DNA"/>
</dbReference>
<dbReference type="PANTHER" id="PTHR30363:SF44">
    <property type="entry name" value="AGA OPERON TRANSCRIPTIONAL REPRESSOR-RELATED"/>
    <property type="match status" value="1"/>
</dbReference>
<evidence type="ECO:0000256" key="3">
    <source>
        <dbReference type="ARBA" id="ARBA00023163"/>
    </source>
</evidence>
<evidence type="ECO:0000256" key="2">
    <source>
        <dbReference type="ARBA" id="ARBA00023015"/>
    </source>
</evidence>
<dbReference type="Gene3D" id="3.40.50.1360">
    <property type="match status" value="1"/>
</dbReference>